<dbReference type="eggNOG" id="KOG4177">
    <property type="taxonomic scope" value="Eukaryota"/>
</dbReference>
<evidence type="ECO:0000256" key="1">
    <source>
        <dbReference type="ARBA" id="ARBA00022737"/>
    </source>
</evidence>
<dbReference type="InterPro" id="IPR027417">
    <property type="entry name" value="P-loop_NTPase"/>
</dbReference>
<feature type="non-terminal residue" evidence="4">
    <location>
        <position position="1"/>
    </location>
</feature>
<dbReference type="SUPFAM" id="SSF52540">
    <property type="entry name" value="P-loop containing nucleoside triphosphate hydrolases"/>
    <property type="match status" value="1"/>
</dbReference>
<keyword evidence="5" id="KW-1185">Reference proteome</keyword>
<name>M2RXY4_COCSN</name>
<evidence type="ECO:0000259" key="3">
    <source>
        <dbReference type="Pfam" id="PF24883"/>
    </source>
</evidence>
<proteinExistence type="predicted"/>
<dbReference type="OrthoDB" id="195446at2759"/>
<dbReference type="AlphaFoldDB" id="M2RXY4"/>
<dbReference type="SUPFAM" id="SSF48403">
    <property type="entry name" value="Ankyrin repeat"/>
    <property type="match status" value="1"/>
</dbReference>
<dbReference type="GeneID" id="19141885"/>
<gene>
    <name evidence="4" type="ORF">COCSADRAFT_99955</name>
</gene>
<evidence type="ECO:0000259" key="2">
    <source>
        <dbReference type="Pfam" id="PF22939"/>
    </source>
</evidence>
<dbReference type="EMBL" id="KB445651">
    <property type="protein sequence ID" value="EMD59928.1"/>
    <property type="molecule type" value="Genomic_DNA"/>
</dbReference>
<dbReference type="PANTHER" id="PTHR10039">
    <property type="entry name" value="AMELOGENIN"/>
    <property type="match status" value="1"/>
</dbReference>
<dbReference type="Gene3D" id="3.40.50.300">
    <property type="entry name" value="P-loop containing nucleotide triphosphate hydrolases"/>
    <property type="match status" value="1"/>
</dbReference>
<reference evidence="4 5" key="1">
    <citation type="journal article" date="2012" name="PLoS Pathog.">
        <title>Diverse lifestyles and strategies of plant pathogenesis encoded in the genomes of eighteen Dothideomycetes fungi.</title>
        <authorList>
            <person name="Ohm R.A."/>
            <person name="Feau N."/>
            <person name="Henrissat B."/>
            <person name="Schoch C.L."/>
            <person name="Horwitz B.A."/>
            <person name="Barry K.W."/>
            <person name="Condon B.J."/>
            <person name="Copeland A.C."/>
            <person name="Dhillon B."/>
            <person name="Glaser F."/>
            <person name="Hesse C.N."/>
            <person name="Kosti I."/>
            <person name="LaButti K."/>
            <person name="Lindquist E.A."/>
            <person name="Lucas S."/>
            <person name="Salamov A.A."/>
            <person name="Bradshaw R.E."/>
            <person name="Ciuffetti L."/>
            <person name="Hamelin R.C."/>
            <person name="Kema G.H.J."/>
            <person name="Lawrence C."/>
            <person name="Scott J.A."/>
            <person name="Spatafora J.W."/>
            <person name="Turgeon B.G."/>
            <person name="de Wit P.J.G.M."/>
            <person name="Zhong S."/>
            <person name="Goodwin S.B."/>
            <person name="Grigoriev I.V."/>
        </authorList>
    </citation>
    <scope>NUCLEOTIDE SEQUENCE [LARGE SCALE GENOMIC DNA]</scope>
    <source>
        <strain evidence="5">ND90Pr / ATCC 201652</strain>
    </source>
</reference>
<feature type="domain" description="Nephrocystin 3-like N-terminal" evidence="3">
    <location>
        <begin position="111"/>
        <end position="275"/>
    </location>
</feature>
<dbReference type="Gene3D" id="1.25.40.20">
    <property type="entry name" value="Ankyrin repeat-containing domain"/>
    <property type="match status" value="1"/>
</dbReference>
<dbReference type="Pfam" id="PF24883">
    <property type="entry name" value="NPHP3_N"/>
    <property type="match status" value="1"/>
</dbReference>
<dbReference type="RefSeq" id="XP_007704206.1">
    <property type="nucleotide sequence ID" value="XM_007706016.1"/>
</dbReference>
<keyword evidence="1" id="KW-0677">Repeat</keyword>
<evidence type="ECO:0000313" key="4">
    <source>
        <dbReference type="EMBL" id="EMD59928.1"/>
    </source>
</evidence>
<dbReference type="InterPro" id="IPR054471">
    <property type="entry name" value="GPIID_WHD"/>
</dbReference>
<sequence>MDLLSLALDRNSTRLLQKINIHAKHNEQLLVELKTALGVRDVHHQFALGNVAEKLGRLEIGQDDVRGQVQQLHERHDLEEAIQKRELILEWLTRIDYESQQRDAIRLRQAGTGQWLLDSQQYQDWLAAKDNTLFCPGIPGAGKTVLASIINEDLRHRFHADSQIGLAHLFFDYRRQDQQSLEVLLSGLLKQLVSQHLPLPKQVEDCFTIHQQEYSGRARAIMLTLEAVIASFSRVFIVLDAVDECLAPAQHCTDLLCAIQELQKRHKLQLLATSRLIPEVTERFTAASVLQIQAKSQDVRKYLTEQIHRLPGFVRKDVQLQNEVVSSIVEAVQGMFLLAKLHLNSMVGKRSKKALRTSLHGLATGSQAYDAAYEDAMLRIEGQLADQKELAKEALAFLTCTKHRFSKLDLEMALGAEIGNPNIDPDNFPDIYDIVTACAGLVTVNDESGTVGLAHYTTQEYLERTQQHWFPDAQALITDSCLSYLSFLASGDCRTIGLDVMWQSRGWCVYSAKNWGYHARQVPASHELIMEVLNQATDLRPTLSYMYDDLSCYRFLGPGVEIDKSLPDGLHLAAYFGLEAAFVALLKRTPDQSSEFGGRDPSLIAAFAIATYSGHEAIVRQLLLHGVLIESSIMLRHRNGRTTGMHLAAMKGHAILLKLFL</sequence>
<feature type="domain" description="GPI inositol-deacylase winged helix" evidence="2">
    <location>
        <begin position="384"/>
        <end position="464"/>
    </location>
</feature>
<dbReference type="OMA" id="ASHELIM"/>
<dbReference type="InterPro" id="IPR056884">
    <property type="entry name" value="NPHP3-like_N"/>
</dbReference>
<reference evidence="5" key="2">
    <citation type="journal article" date="2013" name="PLoS Genet.">
        <title>Comparative genome structure, secondary metabolite, and effector coding capacity across Cochliobolus pathogens.</title>
        <authorList>
            <person name="Condon B.J."/>
            <person name="Leng Y."/>
            <person name="Wu D."/>
            <person name="Bushley K.E."/>
            <person name="Ohm R.A."/>
            <person name="Otillar R."/>
            <person name="Martin J."/>
            <person name="Schackwitz W."/>
            <person name="Grimwood J."/>
            <person name="MohdZainudin N."/>
            <person name="Xue C."/>
            <person name="Wang R."/>
            <person name="Manning V.A."/>
            <person name="Dhillon B."/>
            <person name="Tu Z.J."/>
            <person name="Steffenson B.J."/>
            <person name="Salamov A."/>
            <person name="Sun H."/>
            <person name="Lowry S."/>
            <person name="LaButti K."/>
            <person name="Han J."/>
            <person name="Copeland A."/>
            <person name="Lindquist E."/>
            <person name="Barry K."/>
            <person name="Schmutz J."/>
            <person name="Baker S.E."/>
            <person name="Ciuffetti L.M."/>
            <person name="Grigoriev I.V."/>
            <person name="Zhong S."/>
            <person name="Turgeon B.G."/>
        </authorList>
    </citation>
    <scope>NUCLEOTIDE SEQUENCE [LARGE SCALE GENOMIC DNA]</scope>
    <source>
        <strain evidence="5">ND90Pr / ATCC 201652</strain>
    </source>
</reference>
<protein>
    <submittedName>
        <fullName evidence="4">Uncharacterized protein</fullName>
    </submittedName>
</protein>
<dbReference type="KEGG" id="bsc:COCSADRAFT_99955"/>
<dbReference type="HOGENOM" id="CLU_000288_34_23_1"/>
<dbReference type="Proteomes" id="UP000016934">
    <property type="component" value="Unassembled WGS sequence"/>
</dbReference>
<dbReference type="InterPro" id="IPR036770">
    <property type="entry name" value="Ankyrin_rpt-contain_sf"/>
</dbReference>
<organism evidence="4 5">
    <name type="scientific">Cochliobolus sativus (strain ND90Pr / ATCC 201652)</name>
    <name type="common">Common root rot and spot blotch fungus</name>
    <name type="synonym">Bipolaris sorokiniana</name>
    <dbReference type="NCBI Taxonomy" id="665912"/>
    <lineage>
        <taxon>Eukaryota</taxon>
        <taxon>Fungi</taxon>
        <taxon>Dikarya</taxon>
        <taxon>Ascomycota</taxon>
        <taxon>Pezizomycotina</taxon>
        <taxon>Dothideomycetes</taxon>
        <taxon>Pleosporomycetidae</taxon>
        <taxon>Pleosporales</taxon>
        <taxon>Pleosporineae</taxon>
        <taxon>Pleosporaceae</taxon>
        <taxon>Bipolaris</taxon>
    </lineage>
</organism>
<dbReference type="PANTHER" id="PTHR10039:SF15">
    <property type="entry name" value="NACHT DOMAIN-CONTAINING PROTEIN"/>
    <property type="match status" value="1"/>
</dbReference>
<evidence type="ECO:0000313" key="5">
    <source>
        <dbReference type="Proteomes" id="UP000016934"/>
    </source>
</evidence>
<accession>M2RXY4</accession>
<dbReference type="Pfam" id="PF22939">
    <property type="entry name" value="WHD_GPIID"/>
    <property type="match status" value="1"/>
</dbReference>